<dbReference type="EMBL" id="FXXQ01000005">
    <property type="protein sequence ID" value="SMX23698.1"/>
    <property type="molecule type" value="Genomic_DNA"/>
</dbReference>
<dbReference type="Proteomes" id="UP000201838">
    <property type="component" value="Unassembled WGS sequence"/>
</dbReference>
<dbReference type="GO" id="GO:0055085">
    <property type="term" value="P:transmembrane transport"/>
    <property type="evidence" value="ECO:0007669"/>
    <property type="project" value="InterPro"/>
</dbReference>
<dbReference type="PANTHER" id="PTHR33376">
    <property type="match status" value="1"/>
</dbReference>
<dbReference type="NCBIfam" id="NF037995">
    <property type="entry name" value="TRAP_S1"/>
    <property type="match status" value="1"/>
</dbReference>
<dbReference type="CDD" id="cd13602">
    <property type="entry name" value="PBP2_TRAP_BpDctp6_7"/>
    <property type="match status" value="1"/>
</dbReference>
<reference evidence="5 6" key="1">
    <citation type="submission" date="2017-05" db="EMBL/GenBank/DDBJ databases">
        <authorList>
            <person name="Song R."/>
            <person name="Chenine A.L."/>
            <person name="Ruprecht R.M."/>
        </authorList>
    </citation>
    <scope>NUCLEOTIDE SEQUENCE [LARGE SCALE GENOMIC DNA]</scope>
    <source>
        <strain evidence="5 6">CECT 8489</strain>
    </source>
</reference>
<dbReference type="Pfam" id="PF03480">
    <property type="entry name" value="DctP"/>
    <property type="match status" value="1"/>
</dbReference>
<dbReference type="PANTHER" id="PTHR33376:SF4">
    <property type="entry name" value="SIALIC ACID-BINDING PERIPLASMIC PROTEIN SIAP"/>
    <property type="match status" value="1"/>
</dbReference>
<protein>
    <submittedName>
        <fullName evidence="5">C4-dicarboxylate-binding periplasmic protein</fullName>
    </submittedName>
</protein>
<evidence type="ECO:0000256" key="3">
    <source>
        <dbReference type="ARBA" id="ARBA00022764"/>
    </source>
</evidence>
<feature type="chain" id="PRO_5012444033" evidence="4">
    <location>
        <begin position="24"/>
        <end position="331"/>
    </location>
</feature>
<comment type="subcellular location">
    <subcellularLocation>
        <location evidence="1">Periplasm</location>
    </subcellularLocation>
</comment>
<evidence type="ECO:0000256" key="1">
    <source>
        <dbReference type="ARBA" id="ARBA00004418"/>
    </source>
</evidence>
<dbReference type="OrthoDB" id="9783941at2"/>
<dbReference type="Gene3D" id="3.40.190.170">
    <property type="entry name" value="Bacterial extracellular solute-binding protein, family 7"/>
    <property type="match status" value="1"/>
</dbReference>
<keyword evidence="2 4" id="KW-0732">Signal</keyword>
<dbReference type="GO" id="GO:0042597">
    <property type="term" value="C:periplasmic space"/>
    <property type="evidence" value="ECO:0007669"/>
    <property type="project" value="UniProtKB-SubCell"/>
</dbReference>
<dbReference type="InterPro" id="IPR038404">
    <property type="entry name" value="TRAP_DctP_sf"/>
</dbReference>
<name>A0A238IYY5_9RHOB</name>
<evidence type="ECO:0000256" key="2">
    <source>
        <dbReference type="ARBA" id="ARBA00022729"/>
    </source>
</evidence>
<organism evidence="5 6">
    <name type="scientific">Boseongicola aestuarii</name>
    <dbReference type="NCBI Taxonomy" id="1470561"/>
    <lineage>
        <taxon>Bacteria</taxon>
        <taxon>Pseudomonadati</taxon>
        <taxon>Pseudomonadota</taxon>
        <taxon>Alphaproteobacteria</taxon>
        <taxon>Rhodobacterales</taxon>
        <taxon>Paracoccaceae</taxon>
        <taxon>Boseongicola</taxon>
    </lineage>
</organism>
<evidence type="ECO:0000256" key="4">
    <source>
        <dbReference type="SAM" id="SignalP"/>
    </source>
</evidence>
<dbReference type="RefSeq" id="WP_093973680.1">
    <property type="nucleotide sequence ID" value="NZ_FXXQ01000005.1"/>
</dbReference>
<gene>
    <name evidence="5" type="primary">dctP_1</name>
    <name evidence="5" type="ORF">BOA8489_01809</name>
</gene>
<dbReference type="InterPro" id="IPR018389">
    <property type="entry name" value="DctP_fam"/>
</dbReference>
<keyword evidence="6" id="KW-1185">Reference proteome</keyword>
<sequence>MIMKSVLGSIGVAAVMLAAPAYAQDVKWDMANEYQDTSIHGQAQKVFTDTAREASGGSIDITNHFGGSIGYKSKEHFDAVADGALPIANTSMGQVAGIEPMFLLSSLPFLVGSAEDARLLWEVARPKYEEVFARNNQVLLYASPWPPAGIWAKKAITSEDELAGVKTRAWDASGTSTLINAGAAAIQMSWADVVPQLATGGIDAVLTSAEGGTNAKFWEHLSHFSAINYSMSLNMTHVNKDEWDALTDDQRAALLTASEAASDAAWGALATRVAENYADMEANGITVIAEVPSEFLGQLSAAGEQVYADWLEKVGADGQAILDEYRAQKGS</sequence>
<feature type="signal peptide" evidence="4">
    <location>
        <begin position="1"/>
        <end position="23"/>
    </location>
</feature>
<accession>A0A238IYY5</accession>
<dbReference type="AlphaFoldDB" id="A0A238IYY5"/>
<evidence type="ECO:0000313" key="5">
    <source>
        <dbReference type="EMBL" id="SMX23698.1"/>
    </source>
</evidence>
<keyword evidence="3" id="KW-0574">Periplasm</keyword>
<evidence type="ECO:0000313" key="6">
    <source>
        <dbReference type="Proteomes" id="UP000201838"/>
    </source>
</evidence>
<proteinExistence type="predicted"/>